<name>A0A848AXI1_9BACT</name>
<organism evidence="1 2">
    <name type="scientific">Victivallis vadensis</name>
    <dbReference type="NCBI Taxonomy" id="172901"/>
    <lineage>
        <taxon>Bacteria</taxon>
        <taxon>Pseudomonadati</taxon>
        <taxon>Lentisphaerota</taxon>
        <taxon>Lentisphaeria</taxon>
        <taxon>Victivallales</taxon>
        <taxon>Victivallaceae</taxon>
        <taxon>Victivallis</taxon>
    </lineage>
</organism>
<gene>
    <name evidence="1" type="ORF">HF882_06590</name>
</gene>
<dbReference type="AlphaFoldDB" id="A0A848AXI1"/>
<evidence type="ECO:0000313" key="2">
    <source>
        <dbReference type="Proteomes" id="UP000576225"/>
    </source>
</evidence>
<proteinExistence type="predicted"/>
<protein>
    <submittedName>
        <fullName evidence="1">Uncharacterized protein</fullName>
    </submittedName>
</protein>
<comment type="caution">
    <text evidence="1">The sequence shown here is derived from an EMBL/GenBank/DDBJ whole genome shotgun (WGS) entry which is preliminary data.</text>
</comment>
<sequence length="186" mass="21120">MSEFSRSLLAQAAALTVVDTARSAGLLERPLAVDPGLAEAEKELFFKMFEQVADRRRRNLHELSSDEVSSLFTFVFARAAEAATNLANRQPNRFETLGMFDGKVPLNADERLVGYFKKLTFPTDCARAYWEWYQRDAESLPLRGTDPILPLRGTDPILPLFEALKWTFRISCHIAVEKLEADGFRF</sequence>
<accession>A0A848AXI1</accession>
<dbReference type="RefSeq" id="WP_168962045.1">
    <property type="nucleotide sequence ID" value="NZ_JABAEW010000009.1"/>
</dbReference>
<dbReference type="EMBL" id="JABAEW010000009">
    <property type="protein sequence ID" value="NMD86250.1"/>
    <property type="molecule type" value="Genomic_DNA"/>
</dbReference>
<dbReference type="Proteomes" id="UP000576225">
    <property type="component" value="Unassembled WGS sequence"/>
</dbReference>
<evidence type="ECO:0000313" key="1">
    <source>
        <dbReference type="EMBL" id="NMD86250.1"/>
    </source>
</evidence>
<reference evidence="1 2" key="1">
    <citation type="submission" date="2020-04" db="EMBL/GenBank/DDBJ databases">
        <authorList>
            <person name="Hitch T.C.A."/>
            <person name="Wylensek D."/>
            <person name="Clavel T."/>
        </authorList>
    </citation>
    <scope>NUCLEOTIDE SEQUENCE [LARGE SCALE GENOMIC DNA]</scope>
    <source>
        <strain evidence="1 2">COR2-253-APC-1A</strain>
    </source>
</reference>